<protein>
    <recommendedName>
        <fullName evidence="2">PB1-like domain-containing protein</fullName>
    </recommendedName>
</protein>
<reference evidence="3" key="1">
    <citation type="submission" date="2020-05" db="EMBL/GenBank/DDBJ databases">
        <title>WGS assembly of Panicum virgatum.</title>
        <authorList>
            <person name="Lovell J.T."/>
            <person name="Jenkins J."/>
            <person name="Shu S."/>
            <person name="Juenger T.E."/>
            <person name="Schmutz J."/>
        </authorList>
    </citation>
    <scope>NUCLEOTIDE SEQUENCE</scope>
    <source>
        <strain evidence="3">AP13</strain>
    </source>
</reference>
<feature type="region of interest" description="Disordered" evidence="1">
    <location>
        <begin position="228"/>
        <end position="247"/>
    </location>
</feature>
<organism evidence="3 4">
    <name type="scientific">Panicum virgatum</name>
    <name type="common">Blackwell switchgrass</name>
    <dbReference type="NCBI Taxonomy" id="38727"/>
    <lineage>
        <taxon>Eukaryota</taxon>
        <taxon>Viridiplantae</taxon>
        <taxon>Streptophyta</taxon>
        <taxon>Embryophyta</taxon>
        <taxon>Tracheophyta</taxon>
        <taxon>Spermatophyta</taxon>
        <taxon>Magnoliopsida</taxon>
        <taxon>Liliopsida</taxon>
        <taxon>Poales</taxon>
        <taxon>Poaceae</taxon>
        <taxon>PACMAD clade</taxon>
        <taxon>Panicoideae</taxon>
        <taxon>Panicodae</taxon>
        <taxon>Paniceae</taxon>
        <taxon>Panicinae</taxon>
        <taxon>Panicum</taxon>
        <taxon>Panicum sect. Hiantes</taxon>
    </lineage>
</organism>
<name>A0A8T0QZB9_PANVG</name>
<gene>
    <name evidence="3" type="ORF">PVAP13_6NG149403</name>
</gene>
<evidence type="ECO:0000313" key="3">
    <source>
        <dbReference type="EMBL" id="KAG2578591.1"/>
    </source>
</evidence>
<dbReference type="Pfam" id="PF26130">
    <property type="entry name" value="PB1-like"/>
    <property type="match status" value="1"/>
</dbReference>
<dbReference type="AlphaFoldDB" id="A0A8T0QZB9"/>
<proteinExistence type="predicted"/>
<dbReference type="InterPro" id="IPR058594">
    <property type="entry name" value="PB1-like_dom_pln"/>
</dbReference>
<keyword evidence="4" id="KW-1185">Reference proteome</keyword>
<evidence type="ECO:0000313" key="4">
    <source>
        <dbReference type="Proteomes" id="UP000823388"/>
    </source>
</evidence>
<sequence>MDVLDHLAIRFHFGGTFVSNDRQLKYVGGSTAMSYVEIDKLSLPEIKGHLADHVAAGDDMYLHWFKPGNDISTGLQWLVDDTSCQVMCNHITDGGVAEIYVEGVVEDKDLRLFREFYKSPSKHSQASSSVRTHFDEPIPFENSDEDVAIQQSDNSDGEGQDSETSDEEYQQPIEEDSSAEDEEAEQMRNFSKEVKRNIKAKNLGVHGSQLTKISPEALFDEGCNLEDDAEPYYDSSEDYSYGENSDGEAERWKSLENRYDSKAAVPVFSLGMAFRCSRQFKKAVVKYGLTTHRHIL</sequence>
<dbReference type="EMBL" id="CM029048">
    <property type="protein sequence ID" value="KAG2578591.1"/>
    <property type="molecule type" value="Genomic_DNA"/>
</dbReference>
<comment type="caution">
    <text evidence="3">The sequence shown here is derived from an EMBL/GenBank/DDBJ whole genome shotgun (WGS) entry which is preliminary data.</text>
</comment>
<evidence type="ECO:0000259" key="2">
    <source>
        <dbReference type="Pfam" id="PF26130"/>
    </source>
</evidence>
<dbReference type="Proteomes" id="UP000823388">
    <property type="component" value="Chromosome 6N"/>
</dbReference>
<feature type="region of interest" description="Disordered" evidence="1">
    <location>
        <begin position="124"/>
        <end position="188"/>
    </location>
</feature>
<evidence type="ECO:0000256" key="1">
    <source>
        <dbReference type="SAM" id="MobiDB-lite"/>
    </source>
</evidence>
<feature type="compositionally biased region" description="Acidic residues" evidence="1">
    <location>
        <begin position="155"/>
        <end position="184"/>
    </location>
</feature>
<feature type="compositionally biased region" description="Acidic residues" evidence="1">
    <location>
        <begin position="228"/>
        <end position="237"/>
    </location>
</feature>
<feature type="non-terminal residue" evidence="3">
    <location>
        <position position="296"/>
    </location>
</feature>
<accession>A0A8T0QZB9</accession>
<feature type="domain" description="PB1-like" evidence="2">
    <location>
        <begin position="5"/>
        <end position="102"/>
    </location>
</feature>